<evidence type="ECO:0000313" key="4">
    <source>
        <dbReference type="Proteomes" id="UP000267159"/>
    </source>
</evidence>
<dbReference type="EMBL" id="BLLS01000262">
    <property type="protein sequence ID" value="GFH88605.1"/>
    <property type="molecule type" value="Genomic_DNA"/>
</dbReference>
<dbReference type="EMBL" id="SRZA01000085">
    <property type="protein sequence ID" value="TGX97676.1"/>
    <property type="molecule type" value="Genomic_DNA"/>
</dbReference>
<dbReference type="AlphaFoldDB" id="A0A3L8A476"/>
<dbReference type="Proteomes" id="UP000305751">
    <property type="component" value="Unassembled WGS sequence"/>
</dbReference>
<dbReference type="EMBL" id="RAZM01000117">
    <property type="protein sequence ID" value="RLT78371.1"/>
    <property type="molecule type" value="Genomic_DNA"/>
</dbReference>
<keyword evidence="5" id="KW-1185">Reference proteome</keyword>
<accession>A0A3L8A476</accession>
<reference evidence="3 5" key="2">
    <citation type="submission" date="2019-04" db="EMBL/GenBank/DDBJ databases">
        <title>Microbes associate with the intestines of laboratory mice.</title>
        <authorList>
            <person name="Navarre W."/>
            <person name="Wong E."/>
            <person name="Huang K."/>
            <person name="Tropini C."/>
            <person name="Ng K."/>
            <person name="Yu B."/>
        </authorList>
    </citation>
    <scope>NUCLEOTIDE SEQUENCE [LARGE SCALE GENOMIC DNA]</scope>
    <source>
        <strain evidence="3 5">NM70_E10</strain>
    </source>
</reference>
<organism evidence="2 4">
    <name type="scientific">Bacteroides acidifaciens</name>
    <dbReference type="NCBI Taxonomy" id="85831"/>
    <lineage>
        <taxon>Bacteria</taxon>
        <taxon>Pseudomonadati</taxon>
        <taxon>Bacteroidota</taxon>
        <taxon>Bacteroidia</taxon>
        <taxon>Bacteroidales</taxon>
        <taxon>Bacteroidaceae</taxon>
        <taxon>Bacteroides</taxon>
    </lineage>
</organism>
<evidence type="ECO:0000313" key="6">
    <source>
        <dbReference type="Proteomes" id="UP000491181"/>
    </source>
</evidence>
<sequence length="77" mass="9021">MKKRITQDDYIKANRKASREAEIEMYGHPICHTRVHQSKKVYNRKKIKATDKKLPLSSCTSRQNVIQSVPVLRLLNQ</sequence>
<comment type="caution">
    <text evidence="2">The sequence shown here is derived from an EMBL/GenBank/DDBJ whole genome shotgun (WGS) entry which is preliminary data.</text>
</comment>
<reference evidence="1 6" key="3">
    <citation type="journal article" date="2020" name="Microbiome">
        <title>Single-cell genomics of uncultured bacteria reveals dietary fiber responders in the mouse gut microbiota.</title>
        <authorList>
            <person name="Chijiiwa R."/>
            <person name="Hosokawa M."/>
            <person name="Kogawa M."/>
            <person name="Nishikawa Y."/>
            <person name="Ide K."/>
            <person name="Sakanashi C."/>
            <person name="Takahashi K."/>
            <person name="Takeyama H."/>
        </authorList>
    </citation>
    <scope>NUCLEOTIDE SEQUENCE [LARGE SCALE GENOMIC DNA]</scope>
    <source>
        <strain evidence="1">IMSAGC_001</strain>
    </source>
</reference>
<dbReference type="Proteomes" id="UP000267159">
    <property type="component" value="Unassembled WGS sequence"/>
</dbReference>
<evidence type="ECO:0000313" key="5">
    <source>
        <dbReference type="Proteomes" id="UP000305751"/>
    </source>
</evidence>
<dbReference type="GeneID" id="93047286"/>
<dbReference type="Proteomes" id="UP000491181">
    <property type="component" value="Unassembled WGS sequence"/>
</dbReference>
<gene>
    <name evidence="2" type="ORF">D7Y07_19655</name>
    <name evidence="3" type="ORF">E5356_17725</name>
    <name evidence="1" type="ORF">IMSAGC001_04048</name>
</gene>
<reference evidence="2 4" key="1">
    <citation type="submission" date="2018-09" db="EMBL/GenBank/DDBJ databases">
        <title>Murine metabolic-syndrome-specific gut microbial biobank.</title>
        <authorList>
            <person name="Liu C."/>
        </authorList>
    </citation>
    <scope>NUCLEOTIDE SEQUENCE [LARGE SCALE GENOMIC DNA]</scope>
    <source>
        <strain evidence="2 4">0.1X-D8-26</strain>
    </source>
</reference>
<protein>
    <submittedName>
        <fullName evidence="2">Uncharacterized protein</fullName>
    </submittedName>
</protein>
<name>A0A3L8A476_9BACE</name>
<dbReference type="RefSeq" id="WP_121767427.1">
    <property type="nucleotide sequence ID" value="NZ_BLLS01000262.1"/>
</dbReference>
<evidence type="ECO:0000313" key="2">
    <source>
        <dbReference type="EMBL" id="RLT78371.1"/>
    </source>
</evidence>
<evidence type="ECO:0000313" key="1">
    <source>
        <dbReference type="EMBL" id="GFH88605.1"/>
    </source>
</evidence>
<proteinExistence type="predicted"/>
<evidence type="ECO:0000313" key="3">
    <source>
        <dbReference type="EMBL" id="TGX97676.1"/>
    </source>
</evidence>